<dbReference type="AlphaFoldDB" id="A0A452S496"/>
<evidence type="ECO:0000313" key="2">
    <source>
        <dbReference type="Proteomes" id="UP000291022"/>
    </source>
</evidence>
<dbReference type="GeneTree" id="ENSGT00990000207410"/>
<dbReference type="STRING" id="9643.ENSUAMP00000026892"/>
<reference evidence="2" key="1">
    <citation type="submission" date="2016-06" db="EMBL/GenBank/DDBJ databases">
        <title>De novo assembly and RNA-Seq shows season-dependent expression and editing in black bear kidneys.</title>
        <authorList>
            <person name="Korstanje R."/>
            <person name="Srivastava A."/>
            <person name="Sarsani V.K."/>
            <person name="Sheehan S.M."/>
            <person name="Seger R.L."/>
            <person name="Barter M.E."/>
            <person name="Lindqvist C."/>
            <person name="Brody L.C."/>
            <person name="Mullikin J.C."/>
        </authorList>
    </citation>
    <scope>NUCLEOTIDE SEQUENCE [LARGE SCALE GENOMIC DNA]</scope>
</reference>
<protein>
    <recommendedName>
        <fullName evidence="3">BAR domain-containing protein</fullName>
    </recommendedName>
</protein>
<accession>A0A452S496</accession>
<dbReference type="OMA" id="FIIERRM"/>
<dbReference type="Proteomes" id="UP000291022">
    <property type="component" value="Unassembled WGS sequence"/>
</dbReference>
<sequence length="108" mass="12575">MKKKLKCMKQLANQTVGRTKKTEDLCEDMSQLRLHLDMVQSMCQHFHKCLMVCFQGQHAPMPEEAQKRNVDSFHSEYAQSISLVRRLSLREMVDTCGDAENQLVLELF</sequence>
<reference evidence="1" key="3">
    <citation type="submission" date="2025-09" db="UniProtKB">
        <authorList>
            <consortium name="Ensembl"/>
        </authorList>
    </citation>
    <scope>IDENTIFICATION</scope>
</reference>
<reference evidence="1" key="2">
    <citation type="submission" date="2025-08" db="UniProtKB">
        <authorList>
            <consortium name="Ensembl"/>
        </authorList>
    </citation>
    <scope>IDENTIFICATION</scope>
</reference>
<proteinExistence type="predicted"/>
<evidence type="ECO:0008006" key="3">
    <source>
        <dbReference type="Google" id="ProtNLM"/>
    </source>
</evidence>
<dbReference type="InterPro" id="IPR027267">
    <property type="entry name" value="AH/BAR_dom_sf"/>
</dbReference>
<keyword evidence="2" id="KW-1185">Reference proteome</keyword>
<organism evidence="1 2">
    <name type="scientific">Ursus americanus</name>
    <name type="common">American black bear</name>
    <name type="synonym">Euarctos americanus</name>
    <dbReference type="NCBI Taxonomy" id="9643"/>
    <lineage>
        <taxon>Eukaryota</taxon>
        <taxon>Metazoa</taxon>
        <taxon>Chordata</taxon>
        <taxon>Craniata</taxon>
        <taxon>Vertebrata</taxon>
        <taxon>Euteleostomi</taxon>
        <taxon>Mammalia</taxon>
        <taxon>Eutheria</taxon>
        <taxon>Laurasiatheria</taxon>
        <taxon>Carnivora</taxon>
        <taxon>Caniformia</taxon>
        <taxon>Ursidae</taxon>
        <taxon>Ursus</taxon>
    </lineage>
</organism>
<dbReference type="SUPFAM" id="SSF103657">
    <property type="entry name" value="BAR/IMD domain-like"/>
    <property type="match status" value="1"/>
</dbReference>
<evidence type="ECO:0000313" key="1">
    <source>
        <dbReference type="Ensembl" id="ENSUAMP00000026892.1"/>
    </source>
</evidence>
<dbReference type="Ensembl" id="ENSUAMT00000029987.1">
    <property type="protein sequence ID" value="ENSUAMP00000026892.1"/>
    <property type="gene ID" value="ENSUAMG00000020800.1"/>
</dbReference>
<dbReference type="Gene3D" id="1.20.1270.60">
    <property type="entry name" value="Arfaptin homology (AH) domain/BAR domain"/>
    <property type="match status" value="1"/>
</dbReference>
<name>A0A452S496_URSAM</name>